<evidence type="ECO:0008006" key="4">
    <source>
        <dbReference type="Google" id="ProtNLM"/>
    </source>
</evidence>
<dbReference type="PROSITE" id="PS51257">
    <property type="entry name" value="PROKAR_LIPOPROTEIN"/>
    <property type="match status" value="1"/>
</dbReference>
<feature type="signal peptide" evidence="1">
    <location>
        <begin position="1"/>
        <end position="24"/>
    </location>
</feature>
<dbReference type="Proteomes" id="UP000031561">
    <property type="component" value="Unassembled WGS sequence"/>
</dbReference>
<name>A0ABD4T575_9CYAN</name>
<dbReference type="EMBL" id="JTHE03000061">
    <property type="protein sequence ID" value="MCM1983397.1"/>
    <property type="molecule type" value="Genomic_DNA"/>
</dbReference>
<protein>
    <recommendedName>
        <fullName evidence="4">Lipoprotein</fullName>
    </recommendedName>
</protein>
<evidence type="ECO:0000313" key="3">
    <source>
        <dbReference type="Proteomes" id="UP000031561"/>
    </source>
</evidence>
<dbReference type="AlphaFoldDB" id="A0ABD4T575"/>
<comment type="caution">
    <text evidence="2">The sequence shown here is derived from an EMBL/GenBank/DDBJ whole genome shotgun (WGS) entry which is preliminary data.</text>
</comment>
<reference evidence="2 3" key="1">
    <citation type="journal article" date="2015" name="Genome Announc.">
        <title>Draft Genome Sequence of Filamentous Marine Cyanobacterium Lyngbya confervoides Strain BDU141951.</title>
        <authorList>
            <person name="Chandrababunaidu M.M."/>
            <person name="Sen D."/>
            <person name="Tripathy S."/>
        </authorList>
    </citation>
    <scope>NUCLEOTIDE SEQUENCE [LARGE SCALE GENOMIC DNA]</scope>
    <source>
        <strain evidence="2 3">BDU141951</strain>
    </source>
</reference>
<dbReference type="Gene3D" id="1.20.120.20">
    <property type="entry name" value="Apolipoprotein"/>
    <property type="match status" value="1"/>
</dbReference>
<organism evidence="2 3">
    <name type="scientific">Lyngbya confervoides BDU141951</name>
    <dbReference type="NCBI Taxonomy" id="1574623"/>
    <lineage>
        <taxon>Bacteria</taxon>
        <taxon>Bacillati</taxon>
        <taxon>Cyanobacteriota</taxon>
        <taxon>Cyanophyceae</taxon>
        <taxon>Oscillatoriophycideae</taxon>
        <taxon>Oscillatoriales</taxon>
        <taxon>Microcoleaceae</taxon>
        <taxon>Lyngbya</taxon>
    </lineage>
</organism>
<keyword evidence="3" id="KW-1185">Reference proteome</keyword>
<feature type="chain" id="PRO_5044770551" description="Lipoprotein" evidence="1">
    <location>
        <begin position="25"/>
        <end position="161"/>
    </location>
</feature>
<dbReference type="SUPFAM" id="SSF58113">
    <property type="entry name" value="Apolipoprotein A-I"/>
    <property type="match status" value="1"/>
</dbReference>
<keyword evidence="1" id="KW-0732">Signal</keyword>
<gene>
    <name evidence="2" type="ORF">QQ91_0011275</name>
</gene>
<evidence type="ECO:0000256" key="1">
    <source>
        <dbReference type="SAM" id="SignalP"/>
    </source>
</evidence>
<dbReference type="RefSeq" id="WP_166275129.1">
    <property type="nucleotide sequence ID" value="NZ_JTHE03000061.1"/>
</dbReference>
<accession>A0ABD4T575</accession>
<proteinExistence type="predicted"/>
<sequence>MIQPRKLALVFTTAGLLALTTACGEQVENVTDQAQEATSEVSKTVEGVQKKVSETAETAKQEVSELTSLAGGAASFRENASNTLAAVQEGDFDRARTEVEKLQKSWSGISDQVKEKSGETYTQIETNLETLKTEINSESPNQDQLVATAKDLIASITGISL</sequence>
<evidence type="ECO:0000313" key="2">
    <source>
        <dbReference type="EMBL" id="MCM1983397.1"/>
    </source>
</evidence>